<dbReference type="FunFam" id="3.20.20.40:FF:000001">
    <property type="entry name" value="Glucanase"/>
    <property type="match status" value="1"/>
</dbReference>
<dbReference type="Proteomes" id="UP000531561">
    <property type="component" value="Unassembled WGS sequence"/>
</dbReference>
<dbReference type="GO" id="GO:0005576">
    <property type="term" value="C:extracellular region"/>
    <property type="evidence" value="ECO:0007669"/>
    <property type="project" value="InterPro"/>
</dbReference>
<dbReference type="InterPro" id="IPR001547">
    <property type="entry name" value="Glyco_hydro_5"/>
</dbReference>
<dbReference type="InterPro" id="IPR035971">
    <property type="entry name" value="CBD_sf"/>
</dbReference>
<dbReference type="GO" id="GO:0030245">
    <property type="term" value="P:cellulose catabolic process"/>
    <property type="evidence" value="ECO:0007669"/>
    <property type="project" value="UniProtKB-KW"/>
</dbReference>
<keyword evidence="4 15" id="KW-0732">Signal</keyword>
<dbReference type="GO" id="GO:0030248">
    <property type="term" value="F:cellulose binding"/>
    <property type="evidence" value="ECO:0007669"/>
    <property type="project" value="InterPro"/>
</dbReference>
<evidence type="ECO:0000256" key="3">
    <source>
        <dbReference type="ARBA" id="ARBA00012601"/>
    </source>
</evidence>
<dbReference type="PROSITE" id="PS00562">
    <property type="entry name" value="CBM1_1"/>
    <property type="match status" value="1"/>
</dbReference>
<evidence type="ECO:0000256" key="1">
    <source>
        <dbReference type="ARBA" id="ARBA00000966"/>
    </source>
</evidence>
<accession>A0A8H6EJY1</accession>
<comment type="caution">
    <text evidence="17">The sequence shown here is derived from an EMBL/GenBank/DDBJ whole genome shotgun (WGS) entry which is preliminary data.</text>
</comment>
<evidence type="ECO:0000256" key="9">
    <source>
        <dbReference type="ARBA" id="ARBA00023295"/>
    </source>
</evidence>
<feature type="active site" description="Proton donor" evidence="14">
    <location>
        <position position="235"/>
    </location>
</feature>
<keyword evidence="9" id="KW-0326">Glycosidase</keyword>
<evidence type="ECO:0000256" key="13">
    <source>
        <dbReference type="PROSITE-ProRule" id="PRU10056"/>
    </source>
</evidence>
<dbReference type="PANTHER" id="PTHR34142">
    <property type="entry name" value="ENDO-BETA-1,4-GLUCANASE A"/>
    <property type="match status" value="1"/>
</dbReference>
<dbReference type="EMBL" id="JABFCT010000006">
    <property type="protein sequence ID" value="KAF5874949.1"/>
    <property type="molecule type" value="Genomic_DNA"/>
</dbReference>
<comment type="similarity">
    <text evidence="2">Belongs to the glycosyl hydrolase 5 (cellulase A) family.</text>
</comment>
<dbReference type="RefSeq" id="XP_037193895.1">
    <property type="nucleotide sequence ID" value="XM_037333808.1"/>
</dbReference>
<dbReference type="InterPro" id="IPR018087">
    <property type="entry name" value="Glyco_hydro_5_CS"/>
</dbReference>
<keyword evidence="5 17" id="KW-0378">Hydrolase</keyword>
<evidence type="ECO:0000256" key="14">
    <source>
        <dbReference type="PROSITE-ProRule" id="PRU10057"/>
    </source>
</evidence>
<protein>
    <recommendedName>
        <fullName evidence="12">Endoglucanase EG-II</fullName>
        <ecNumber evidence="3">3.2.1.4</ecNumber>
    </recommendedName>
</protein>
<evidence type="ECO:0000256" key="12">
    <source>
        <dbReference type="ARBA" id="ARBA00074271"/>
    </source>
</evidence>
<evidence type="ECO:0000256" key="4">
    <source>
        <dbReference type="ARBA" id="ARBA00022729"/>
    </source>
</evidence>
<gene>
    <name evidence="17" type="ORF">Bfra_003402</name>
</gene>
<dbReference type="SUPFAM" id="SSF51445">
    <property type="entry name" value="(Trans)glycosidases"/>
    <property type="match status" value="1"/>
</dbReference>
<evidence type="ECO:0000256" key="2">
    <source>
        <dbReference type="ARBA" id="ARBA00005641"/>
    </source>
</evidence>
<evidence type="ECO:0000256" key="11">
    <source>
        <dbReference type="ARBA" id="ARBA00059691"/>
    </source>
</evidence>
<feature type="chain" id="PRO_5034135995" description="Endoglucanase EG-II" evidence="15">
    <location>
        <begin position="22"/>
        <end position="834"/>
    </location>
</feature>
<dbReference type="Pfam" id="PF00150">
    <property type="entry name" value="Cellulase"/>
    <property type="match status" value="1"/>
</dbReference>
<dbReference type="FunFam" id="3.20.20.80:FF:000124">
    <property type="entry name" value="Exported cellulase"/>
    <property type="match status" value="1"/>
</dbReference>
<feature type="signal peptide" evidence="15">
    <location>
        <begin position="1"/>
        <end position="21"/>
    </location>
</feature>
<evidence type="ECO:0000256" key="15">
    <source>
        <dbReference type="SAM" id="SignalP"/>
    </source>
</evidence>
<dbReference type="SUPFAM" id="SSF57180">
    <property type="entry name" value="Cellulose-binding domain"/>
    <property type="match status" value="1"/>
</dbReference>
<dbReference type="InterPro" id="IPR017853">
    <property type="entry name" value="GH"/>
</dbReference>
<keyword evidence="18" id="KW-1185">Reference proteome</keyword>
<evidence type="ECO:0000256" key="5">
    <source>
        <dbReference type="ARBA" id="ARBA00022801"/>
    </source>
</evidence>
<dbReference type="SMART" id="SM00236">
    <property type="entry name" value="fCBD"/>
    <property type="match status" value="1"/>
</dbReference>
<dbReference type="PROSITE" id="PS00655">
    <property type="entry name" value="GLYCOSYL_HYDROL_F6_1"/>
    <property type="match status" value="1"/>
</dbReference>
<comment type="catalytic activity">
    <reaction evidence="1">
        <text>Endohydrolysis of (1-&gt;4)-beta-D-glucosidic linkages in cellulose, lichenin and cereal beta-D-glucans.</text>
        <dbReference type="EC" id="3.2.1.4"/>
    </reaction>
</comment>
<evidence type="ECO:0000313" key="18">
    <source>
        <dbReference type="Proteomes" id="UP000531561"/>
    </source>
</evidence>
<dbReference type="Gene3D" id="3.20.20.80">
    <property type="entry name" value="Glycosidases"/>
    <property type="match status" value="1"/>
</dbReference>
<evidence type="ECO:0000259" key="16">
    <source>
        <dbReference type="PROSITE" id="PS51164"/>
    </source>
</evidence>
<dbReference type="PANTHER" id="PTHR34142:SF5">
    <property type="entry name" value="CBM1 DOMAIN-CONTAINING PROTEIN"/>
    <property type="match status" value="1"/>
</dbReference>
<sequence>MGFKNALLAAAAAAVAPTVYAQGAAYAQCGGQGWTGATTCVSGYTCVFGNQYYSQCLPGAAVTTTATSAPTATTPTTIITSTTKATTTTSGSSATTTAAVAGNPFAGKALYANPYYASEISTTAIPSLTGAMATKAAAVAKVPTFYWLDTAAKVPLMGTYLANIRALNKAGANPPVAGTFVVYDLPDRDCAAAASNGEYSIADGGVVKYKAYIDSIVALLKTYSDVSVILVIEPDSLANLVTNLSVAKCSNAQAAYLESTEYAIAQLNLPNVAMYLDAGHAGWLGWPANIGPAAQLFGQVYKAAGSPAAVRGLATNVANYNAWTSTSCPSYTSGDSNCNEKLYINALAPLLTAQGFPAHFITDTSRNGVQPTAQLAWGDWCNLIGTGFGVRPTTNTGDALEDAFVWIKPGGEGDGTSNTSAARYDFHCGLADALQPAPEADEVLNSPIHNRSIRVYRRCTRRRVRTVWWYGMVWLYDMCVGLSTLTTVTSATASTGTKTSTAATPSSTGKTKYIGTNIAGFDFGCTTDGTCLTNKVYPALSSLNNGPDGLGQMAHFVSKTGHNIFRLPVGWQYLVNNSLGGTLDSSNLATYDQLVQGCLATGATCIIDIHNYARWNGGIIGQGGPTDAQFASLWTQLAAKYKSNTKVVFGLMNEPHDLNSITTWAATLQTVVTAIRQAGATSTMLLLPGSDYASAGAFITDGSAAALSKITNPDGTFTNLIFDVHKYLDSDNSGTHAECVTNNIDTAFAPLATWLRANGRQAILSETGGGNTASCQTYLCQQVAYLNANSDVYLGYIGWSAGSFDSTYILTETPNGSGSSMTDQALVAACLTRK</sequence>
<dbReference type="SUPFAM" id="SSF51989">
    <property type="entry name" value="Glycosyl hydrolases family 6, cellulases"/>
    <property type="match status" value="1"/>
</dbReference>
<dbReference type="EC" id="3.2.1.4" evidence="3"/>
<comment type="function">
    <text evidence="11">Endoglucanase (EG) that cleaves the internal beta-1,4-glucosidic bonds in cellulose. The degradation of cellulose involves an interplay between different cellulolytic enzymes. Hydrolysis starts with EGs, which cut internal glycosidic linkages to reduce the polymerization degree of the substrate and creates new chain ends for exocellobiohydrolases (CBHs). The CBH release the disaccharide cellobiose from the non-reducing end of the cellulose polymer chain. Finally, beta-1,4-glucosidases hydrolyze the cellobiose and other short cello-oligosaccharides into glucose units.</text>
</comment>
<dbReference type="Pfam" id="PF00734">
    <property type="entry name" value="CBM_1"/>
    <property type="match status" value="1"/>
</dbReference>
<dbReference type="PROSITE" id="PS00656">
    <property type="entry name" value="GLYCOSYL_HYDROL_F6_2"/>
    <property type="match status" value="1"/>
</dbReference>
<dbReference type="GeneID" id="59257500"/>
<proteinExistence type="inferred from homology"/>
<dbReference type="InterPro" id="IPR001524">
    <property type="entry name" value="Glyco_hydro_6_CS"/>
</dbReference>
<keyword evidence="7" id="KW-0119">Carbohydrate metabolism</keyword>
<evidence type="ECO:0000256" key="6">
    <source>
        <dbReference type="ARBA" id="ARBA00023001"/>
    </source>
</evidence>
<dbReference type="AlphaFoldDB" id="A0A8H6EJY1"/>
<dbReference type="PRINTS" id="PR00733">
    <property type="entry name" value="GLHYDRLASE6"/>
</dbReference>
<dbReference type="InterPro" id="IPR000254">
    <property type="entry name" value="CBD"/>
</dbReference>
<evidence type="ECO:0000313" key="17">
    <source>
        <dbReference type="EMBL" id="KAF5874949.1"/>
    </source>
</evidence>
<name>A0A8H6EJY1_9HELO</name>
<organism evidence="17 18">
    <name type="scientific">Botrytis fragariae</name>
    <dbReference type="NCBI Taxonomy" id="1964551"/>
    <lineage>
        <taxon>Eukaryota</taxon>
        <taxon>Fungi</taxon>
        <taxon>Dikarya</taxon>
        <taxon>Ascomycota</taxon>
        <taxon>Pezizomycotina</taxon>
        <taxon>Leotiomycetes</taxon>
        <taxon>Helotiales</taxon>
        <taxon>Sclerotiniaceae</taxon>
        <taxon>Botrytis</taxon>
    </lineage>
</organism>
<keyword evidence="8" id="KW-0873">Pyrrolidone carboxylic acid</keyword>
<feature type="domain" description="CBM1" evidence="16">
    <location>
        <begin position="21"/>
        <end position="57"/>
    </location>
</feature>
<dbReference type="Pfam" id="PF01341">
    <property type="entry name" value="Glyco_hydro_6"/>
    <property type="match status" value="1"/>
</dbReference>
<keyword evidence="10" id="KW-0624">Polysaccharide degradation</keyword>
<dbReference type="InterPro" id="IPR016288">
    <property type="entry name" value="Beta_cellobiohydrolase"/>
</dbReference>
<dbReference type="GO" id="GO:0008810">
    <property type="term" value="F:cellulase activity"/>
    <property type="evidence" value="ECO:0007669"/>
    <property type="project" value="UniProtKB-EC"/>
</dbReference>
<evidence type="ECO:0000256" key="10">
    <source>
        <dbReference type="ARBA" id="ARBA00023326"/>
    </source>
</evidence>
<dbReference type="PROSITE" id="PS51164">
    <property type="entry name" value="CBM1_2"/>
    <property type="match status" value="1"/>
</dbReference>
<keyword evidence="6" id="KW-0136">Cellulose degradation</keyword>
<reference evidence="17 18" key="1">
    <citation type="journal article" date="2020" name="Phytopathology">
        <title>A high-quality genome resource of Botrytis fragariae, a new and rapidly spreading fungal pathogen causing strawberry gray mold in the U.S.A.</title>
        <authorList>
            <person name="Wu Y."/>
            <person name="Saski C.A."/>
            <person name="Schnabel G."/>
            <person name="Xiao S."/>
            <person name="Hu M."/>
        </authorList>
    </citation>
    <scope>NUCLEOTIDE SEQUENCE [LARGE SCALE GENOMIC DNA]</scope>
    <source>
        <strain evidence="17 18">BVB16</strain>
    </source>
</reference>
<dbReference type="InterPro" id="IPR036434">
    <property type="entry name" value="Beta_cellobiohydrolase_sf"/>
</dbReference>
<feature type="active site" evidence="13">
    <location>
        <position position="189"/>
    </location>
</feature>
<evidence type="ECO:0000256" key="8">
    <source>
        <dbReference type="ARBA" id="ARBA00023283"/>
    </source>
</evidence>
<dbReference type="PROSITE" id="PS00659">
    <property type="entry name" value="GLYCOSYL_HYDROL_F5"/>
    <property type="match status" value="1"/>
</dbReference>
<dbReference type="Gene3D" id="3.20.20.40">
    <property type="entry name" value="1, 4-beta cellobiohydrolase"/>
    <property type="match status" value="1"/>
</dbReference>
<dbReference type="OrthoDB" id="64893at2759"/>
<evidence type="ECO:0000256" key="7">
    <source>
        <dbReference type="ARBA" id="ARBA00023277"/>
    </source>
</evidence>